<accession>A0ABY3KPX3</accession>
<organism evidence="2 3">
    <name type="scientific">Flagellimonas aequoris</name>
    <dbReference type="NCBI Taxonomy" id="2306997"/>
    <lineage>
        <taxon>Bacteria</taxon>
        <taxon>Pseudomonadati</taxon>
        <taxon>Bacteroidota</taxon>
        <taxon>Flavobacteriia</taxon>
        <taxon>Flavobacteriales</taxon>
        <taxon>Flavobacteriaceae</taxon>
        <taxon>Flagellimonas</taxon>
    </lineage>
</organism>
<feature type="transmembrane region" description="Helical" evidence="1">
    <location>
        <begin position="7"/>
        <end position="25"/>
    </location>
</feature>
<protein>
    <submittedName>
        <fullName evidence="2">Uncharacterized protein</fullName>
    </submittedName>
</protein>
<keyword evidence="1" id="KW-0812">Transmembrane</keyword>
<keyword evidence="1" id="KW-0472">Membrane</keyword>
<dbReference type="Proteomes" id="UP000321528">
    <property type="component" value="Unassembled WGS sequence"/>
</dbReference>
<evidence type="ECO:0000313" key="3">
    <source>
        <dbReference type="Proteomes" id="UP000321528"/>
    </source>
</evidence>
<dbReference type="RefSeq" id="WP_220473511.1">
    <property type="nucleotide sequence ID" value="NZ_QXFJ01000030.1"/>
</dbReference>
<gene>
    <name evidence="2" type="ORF">FQ019_16055</name>
</gene>
<evidence type="ECO:0000313" key="2">
    <source>
        <dbReference type="EMBL" id="TXK00433.1"/>
    </source>
</evidence>
<reference evidence="2 3" key="1">
    <citation type="submission" date="2019-07" db="EMBL/GenBank/DDBJ databases">
        <title>Draft genome of two Muricauda strains isolated from deep sea.</title>
        <authorList>
            <person name="Sun C."/>
        </authorList>
    </citation>
    <scope>NUCLEOTIDE SEQUENCE [LARGE SCALE GENOMIC DNA]</scope>
    <source>
        <strain evidence="2 3">NH166</strain>
    </source>
</reference>
<name>A0ABY3KPX3_9FLAO</name>
<keyword evidence="1" id="KW-1133">Transmembrane helix</keyword>
<evidence type="ECO:0000256" key="1">
    <source>
        <dbReference type="SAM" id="Phobius"/>
    </source>
</evidence>
<comment type="caution">
    <text evidence="2">The sequence shown here is derived from an EMBL/GenBank/DDBJ whole genome shotgun (WGS) entry which is preliminary data.</text>
</comment>
<keyword evidence="3" id="KW-1185">Reference proteome</keyword>
<proteinExistence type="predicted"/>
<sequence>MSRFKKMWIAFGIIMVLGLLFYLVLSRKINPDRYFLIKTDKIPFREIRISVSKYAMEFEPQFKRGSYKLGLVRSVDIDKLYCTLYRSEYGFQIDSSDQFILRNLDTDKLFVVGKVLGKEMFEEYRTVQYRIEIPKDFQAYHQEKEGMFPYYQMHWSMMSSTGGGFGYSWEANTLIRSPKGDSLQFYRAKGAIGKQDRSGIFPK</sequence>
<dbReference type="EMBL" id="VNWL01000029">
    <property type="protein sequence ID" value="TXK00433.1"/>
    <property type="molecule type" value="Genomic_DNA"/>
</dbReference>